<dbReference type="Proteomes" id="UP000187266">
    <property type="component" value="Chromosome"/>
</dbReference>
<sequence length="94" mass="10760">MTKPEFSPAITLGNVIQIAVLLVSVGAYYASTANSLETITLQIEQARIDRRDMDIRMRLLETQAARTDERFASILTFMARSDARQERLEREKKQ</sequence>
<protein>
    <submittedName>
        <fullName evidence="1">Uncharacterized protein</fullName>
    </submittedName>
</protein>
<reference evidence="1 2" key="1">
    <citation type="submission" date="2017-01" db="EMBL/GenBank/DDBJ databases">
        <title>Genomic analysis of Xuhuaishuia manganoxidans DY6-4.</title>
        <authorList>
            <person name="Wang X."/>
        </authorList>
    </citation>
    <scope>NUCLEOTIDE SEQUENCE [LARGE SCALE GENOMIC DNA]</scope>
    <source>
        <strain evidence="1 2">DY6-4</strain>
    </source>
</reference>
<proteinExistence type="predicted"/>
<name>A0A1U7DF60_9RHOB</name>
<keyword evidence="2" id="KW-1185">Reference proteome</keyword>
<evidence type="ECO:0000313" key="1">
    <source>
        <dbReference type="EMBL" id="APX88637.1"/>
    </source>
</evidence>
<dbReference type="AlphaFoldDB" id="A0A1U7DF60"/>
<accession>A0A1U7DF60</accession>
<dbReference type="EMBL" id="CP019124">
    <property type="protein sequence ID" value="APX88637.1"/>
    <property type="molecule type" value="Genomic_DNA"/>
</dbReference>
<dbReference type="STRING" id="1267768.BV394_01915"/>
<organism evidence="1 2">
    <name type="scientific">Brevirhabdus pacifica</name>
    <dbReference type="NCBI Taxonomy" id="1267768"/>
    <lineage>
        <taxon>Bacteria</taxon>
        <taxon>Pseudomonadati</taxon>
        <taxon>Pseudomonadota</taxon>
        <taxon>Alphaproteobacteria</taxon>
        <taxon>Rhodobacterales</taxon>
        <taxon>Paracoccaceae</taxon>
        <taxon>Brevirhabdus</taxon>
    </lineage>
</organism>
<evidence type="ECO:0000313" key="2">
    <source>
        <dbReference type="Proteomes" id="UP000187266"/>
    </source>
</evidence>
<dbReference type="RefSeq" id="WP_076978661.1">
    <property type="nucleotide sequence ID" value="NZ_CP019124.1"/>
</dbReference>
<accession>A0A2M9DGG5</accession>
<gene>
    <name evidence="1" type="ORF">BV394_01915</name>
</gene>